<evidence type="ECO:0000313" key="2">
    <source>
        <dbReference type="Proteomes" id="UP000667802"/>
    </source>
</evidence>
<proteinExistence type="predicted"/>
<comment type="caution">
    <text evidence="1">The sequence shown here is derived from an EMBL/GenBank/DDBJ whole genome shotgun (WGS) entry which is preliminary data.</text>
</comment>
<keyword evidence="2" id="KW-1185">Reference proteome</keyword>
<dbReference type="EMBL" id="JAALHA020000017">
    <property type="protein sequence ID" value="MDR9898358.1"/>
    <property type="molecule type" value="Genomic_DNA"/>
</dbReference>
<dbReference type="Proteomes" id="UP000667802">
    <property type="component" value="Unassembled WGS sequence"/>
</dbReference>
<name>A0AAP5IBB3_9CYAN</name>
<evidence type="ECO:0000313" key="1">
    <source>
        <dbReference type="EMBL" id="MDR9898358.1"/>
    </source>
</evidence>
<organism evidence="1 2">
    <name type="scientific">Aetokthonos hydrillicola Thurmond2011</name>
    <dbReference type="NCBI Taxonomy" id="2712845"/>
    <lineage>
        <taxon>Bacteria</taxon>
        <taxon>Bacillati</taxon>
        <taxon>Cyanobacteriota</taxon>
        <taxon>Cyanophyceae</taxon>
        <taxon>Nostocales</taxon>
        <taxon>Hapalosiphonaceae</taxon>
        <taxon>Aetokthonos</taxon>
    </lineage>
</organism>
<protein>
    <submittedName>
        <fullName evidence="1">Uncharacterized protein</fullName>
    </submittedName>
</protein>
<dbReference type="AlphaFoldDB" id="A0AAP5IBB3"/>
<accession>A0AAP5IBB3</accession>
<dbReference type="RefSeq" id="WP_208341775.1">
    <property type="nucleotide sequence ID" value="NZ_CAWQFN010000026.1"/>
</dbReference>
<sequence>MSIKLVTRGIQLPFWIIQLVIGAAMSTQAHAEELPSTTPIFFGDATIERNFSPDPIVVRGMSGGSIRGKEIAGRSETPTGPCAGYFEEQPAHTIELTSKFDYLKLIVDSPEDTTLIVTGPGGTWCNDDFEGKNPGIVGEWLPGTYNIWIGSYKKNRYFPYTLEITEQH</sequence>
<reference evidence="2" key="1">
    <citation type="journal article" date="2021" name="Science">
        <title>Hunting the eagle killer: A cyanobacterial neurotoxin causes vacuolar myelinopathy.</title>
        <authorList>
            <person name="Breinlinger S."/>
            <person name="Phillips T.J."/>
            <person name="Haram B.N."/>
            <person name="Mares J."/>
            <person name="Martinez Yerena J.A."/>
            <person name="Hrouzek P."/>
            <person name="Sobotka R."/>
            <person name="Henderson W.M."/>
            <person name="Schmieder P."/>
            <person name="Williams S.M."/>
            <person name="Lauderdale J.D."/>
            <person name="Wilde H.D."/>
            <person name="Gerrin W."/>
            <person name="Kust A."/>
            <person name="Washington J.W."/>
            <person name="Wagner C."/>
            <person name="Geier B."/>
            <person name="Liebeke M."/>
            <person name="Enke H."/>
            <person name="Niedermeyer T.H.J."/>
            <person name="Wilde S.B."/>
        </authorList>
    </citation>
    <scope>NUCLEOTIDE SEQUENCE [LARGE SCALE GENOMIC DNA]</scope>
    <source>
        <strain evidence="2">Thurmond2011</strain>
    </source>
</reference>
<gene>
    <name evidence="1" type="ORF">G7B40_027915</name>
</gene>